<evidence type="ECO:0000256" key="5">
    <source>
        <dbReference type="SAM" id="Phobius"/>
    </source>
</evidence>
<dbReference type="AlphaFoldDB" id="A0A242CHV7"/>
<gene>
    <name evidence="7" type="ORF">A5880_000430</name>
</gene>
<feature type="transmembrane region" description="Helical" evidence="5">
    <location>
        <begin position="259"/>
        <end position="279"/>
    </location>
</feature>
<feature type="transmembrane region" description="Helical" evidence="5">
    <location>
        <begin position="127"/>
        <end position="149"/>
    </location>
</feature>
<name>A0A242CHV7_9ENTE</name>
<evidence type="ECO:0000256" key="1">
    <source>
        <dbReference type="ARBA" id="ARBA00004141"/>
    </source>
</evidence>
<proteinExistence type="predicted"/>
<evidence type="ECO:0000313" key="7">
    <source>
        <dbReference type="EMBL" id="OTO09749.1"/>
    </source>
</evidence>
<dbReference type="InterPro" id="IPR051533">
    <property type="entry name" value="WaaL-like"/>
</dbReference>
<dbReference type="EMBL" id="NGLE01000001">
    <property type="protein sequence ID" value="OTO09749.1"/>
    <property type="molecule type" value="Genomic_DNA"/>
</dbReference>
<feature type="transmembrane region" description="Helical" evidence="5">
    <location>
        <begin position="41"/>
        <end position="62"/>
    </location>
</feature>
<keyword evidence="2 5" id="KW-0812">Transmembrane</keyword>
<feature type="transmembrane region" description="Helical" evidence="5">
    <location>
        <begin position="98"/>
        <end position="115"/>
    </location>
</feature>
<feature type="transmembrane region" description="Helical" evidence="5">
    <location>
        <begin position="74"/>
        <end position="92"/>
    </location>
</feature>
<dbReference type="PANTHER" id="PTHR37422">
    <property type="entry name" value="TEICHURONIC ACID BIOSYNTHESIS PROTEIN TUAE"/>
    <property type="match status" value="1"/>
</dbReference>
<protein>
    <recommendedName>
        <fullName evidence="6">O-antigen ligase-related domain-containing protein</fullName>
    </recommendedName>
</protein>
<accession>A0A242CHV7</accession>
<dbReference type="Pfam" id="PF04932">
    <property type="entry name" value="Wzy_C"/>
    <property type="match status" value="1"/>
</dbReference>
<evidence type="ECO:0000256" key="2">
    <source>
        <dbReference type="ARBA" id="ARBA00022692"/>
    </source>
</evidence>
<reference evidence="7" key="1">
    <citation type="submission" date="2017-05" db="EMBL/GenBank/DDBJ databases">
        <title>The Genome Sequence of Enterococcus sp. 4G2_DIV0659.</title>
        <authorList>
            <consortium name="The Broad Institute Genomics Platform"/>
            <consortium name="The Broad Institute Genomic Center for Infectious Diseases"/>
            <person name="Earl A."/>
            <person name="Manson A."/>
            <person name="Schwartman J."/>
            <person name="Gilmore M."/>
            <person name="Abouelleil A."/>
            <person name="Cao P."/>
            <person name="Chapman S."/>
            <person name="Cusick C."/>
            <person name="Shea T."/>
            <person name="Young S."/>
            <person name="Neafsey D."/>
            <person name="Nusbaum C."/>
            <person name="Birren B."/>
        </authorList>
    </citation>
    <scope>NUCLEOTIDE SEQUENCE [LARGE SCALE GENOMIC DNA]</scope>
    <source>
        <strain evidence="7">4G2_DIV0659</strain>
    </source>
</reference>
<organism evidence="7">
    <name type="scientific">Candidatus Enterococcus mansonii</name>
    <dbReference type="NCBI Taxonomy" id="1834181"/>
    <lineage>
        <taxon>Bacteria</taxon>
        <taxon>Bacillati</taxon>
        <taxon>Bacillota</taxon>
        <taxon>Bacilli</taxon>
        <taxon>Lactobacillales</taxon>
        <taxon>Enterococcaceae</taxon>
        <taxon>Enterococcus</taxon>
    </lineage>
</organism>
<feature type="transmembrane region" description="Helical" evidence="5">
    <location>
        <begin position="419"/>
        <end position="436"/>
    </location>
</feature>
<keyword evidence="3 5" id="KW-1133">Transmembrane helix</keyword>
<feature type="domain" description="O-antigen ligase-related" evidence="6">
    <location>
        <begin position="215"/>
        <end position="393"/>
    </location>
</feature>
<comment type="subcellular location">
    <subcellularLocation>
        <location evidence="1">Membrane</location>
        <topology evidence="1">Multi-pass membrane protein</topology>
    </subcellularLocation>
</comment>
<feature type="transmembrane region" description="Helical" evidence="5">
    <location>
        <begin position="182"/>
        <end position="199"/>
    </location>
</feature>
<feature type="transmembrane region" description="Helical" evidence="5">
    <location>
        <begin position="230"/>
        <end position="247"/>
    </location>
</feature>
<feature type="transmembrane region" description="Helical" evidence="5">
    <location>
        <begin position="378"/>
        <end position="399"/>
    </location>
</feature>
<comment type="caution">
    <text evidence="7">The sequence shown here is derived from an EMBL/GenBank/DDBJ whole genome shotgun (WGS) entry which is preliminary data.</text>
</comment>
<dbReference type="STRING" id="1834181.A5880_000430"/>
<dbReference type="PANTHER" id="PTHR37422:SF13">
    <property type="entry name" value="LIPOPOLYSACCHARIDE BIOSYNTHESIS PROTEIN PA4999-RELATED"/>
    <property type="match status" value="1"/>
</dbReference>
<evidence type="ECO:0000259" key="6">
    <source>
        <dbReference type="Pfam" id="PF04932"/>
    </source>
</evidence>
<feature type="transmembrane region" description="Helical" evidence="5">
    <location>
        <begin position="15"/>
        <end position="35"/>
    </location>
</feature>
<dbReference type="InterPro" id="IPR007016">
    <property type="entry name" value="O-antigen_ligase-rel_domated"/>
</dbReference>
<keyword evidence="4 5" id="KW-0472">Membrane</keyword>
<evidence type="ECO:0000256" key="4">
    <source>
        <dbReference type="ARBA" id="ARBA00023136"/>
    </source>
</evidence>
<evidence type="ECO:0000256" key="3">
    <source>
        <dbReference type="ARBA" id="ARBA00022989"/>
    </source>
</evidence>
<dbReference type="GO" id="GO:0016020">
    <property type="term" value="C:membrane"/>
    <property type="evidence" value="ECO:0007669"/>
    <property type="project" value="UniProtKB-SubCell"/>
</dbReference>
<sequence length="466" mass="53239">MDTKKWDLILKYKKIYIVFFFVTVLIRSAGPFTILPKIVNTAIFTIVGLLGIFFICCDLWQAYQEKKRLTYEPLLVLFIIVAAISSIINIKYGYFDNLQSVLWQGIIFFIVYNVGKEFFEDKSFFSIIHWGLIIFWFILVIASIFMFLINFQLSEMVFGGTKHLRLGFIDGRLFGIFVDPNYASMVSIMTIVLSMYQFLLESTKKWIKVFLGFNVFFQLSYISMSGSRSGLLVLMCIVFLGIFYVVFQKQLSKAKNIFLTFLLAMVLAVVSSFAVYFAIDALKVIYMPLFDFIMSLKEHGVENSVGPSNAKSDKIFERPDSGKGGGDISNLRFAIWKSGMELFKTSWLFGTSPRNMIAYAKDVLPDTYIATNRTMHNAYLNTIVSTGILGTIPLFAFYIKSLISIIKTVFKRNAFSDYFGYYVLCLVVVASSSMFLNELIFVNTANSFLFWLFLGRLVGQAKSEKA</sequence>
<dbReference type="OrthoDB" id="1903878at2"/>